<evidence type="ECO:0000256" key="4">
    <source>
        <dbReference type="PIRSR" id="PIRSR606225-1"/>
    </source>
</evidence>
<dbReference type="SUPFAM" id="SSF53927">
    <property type="entry name" value="Cytidine deaminase-like"/>
    <property type="match status" value="1"/>
</dbReference>
<reference evidence="9" key="1">
    <citation type="submission" date="2016-05" db="EMBL/GenBank/DDBJ databases">
        <title>Comparative genomics of biotechnologically important yeasts.</title>
        <authorList>
            <consortium name="DOE Joint Genome Institute"/>
            <person name="Riley R."/>
            <person name="Haridas S."/>
            <person name="Wolfe K.H."/>
            <person name="Lopes M.R."/>
            <person name="Hittinger C.T."/>
            <person name="Goker M."/>
            <person name="Salamov A."/>
            <person name="Wisecaver J."/>
            <person name="Long T.M."/>
            <person name="Aerts A.L."/>
            <person name="Barry K."/>
            <person name="Choi C."/>
            <person name="Clum A."/>
            <person name="Coughlan A.Y."/>
            <person name="Deshpande S."/>
            <person name="Douglass A.P."/>
            <person name="Hanson S.J."/>
            <person name="Klenk H.-P."/>
            <person name="Labutti K."/>
            <person name="Lapidus A."/>
            <person name="Lindquist E."/>
            <person name="Lipzen A."/>
            <person name="Meier-Kolthoff J.P."/>
            <person name="Ohm R.A."/>
            <person name="Otillar R.P."/>
            <person name="Pangilinan J."/>
            <person name="Peng Y."/>
            <person name="Rokas A."/>
            <person name="Rosa C.A."/>
            <person name="Scheuner C."/>
            <person name="Sibirny A.A."/>
            <person name="Slot J.C."/>
            <person name="Stielow J.B."/>
            <person name="Sun H."/>
            <person name="Kurtzman C.P."/>
            <person name="Blackwell M."/>
            <person name="Grigoriev I.V."/>
            <person name="Jeffries T.W."/>
        </authorList>
    </citation>
    <scope>NUCLEOTIDE SEQUENCE [LARGE SCALE GENOMIC DNA]</scope>
    <source>
        <strain evidence="9">NRRL Y-2460</strain>
    </source>
</reference>
<proteinExistence type="predicted"/>
<dbReference type="InterPro" id="IPR020103">
    <property type="entry name" value="PsdUridine_synth_cat_dom_sf"/>
</dbReference>
<dbReference type="InterPro" id="IPR050188">
    <property type="entry name" value="RluA_PseudoU_synthase"/>
</dbReference>
<evidence type="ECO:0000313" key="9">
    <source>
        <dbReference type="Proteomes" id="UP000094236"/>
    </source>
</evidence>
<feature type="region of interest" description="Disordered" evidence="6">
    <location>
        <begin position="1"/>
        <end position="30"/>
    </location>
</feature>
<feature type="compositionally biased region" description="Low complexity" evidence="6">
    <location>
        <begin position="1"/>
        <end position="20"/>
    </location>
</feature>
<evidence type="ECO:0000256" key="3">
    <source>
        <dbReference type="ARBA" id="ARBA00038944"/>
    </source>
</evidence>
<dbReference type="NCBIfam" id="TIGR00005">
    <property type="entry name" value="rluA_subfam"/>
    <property type="match status" value="1"/>
</dbReference>
<dbReference type="Proteomes" id="UP000094236">
    <property type="component" value="Unassembled WGS sequence"/>
</dbReference>
<dbReference type="Pfam" id="PF18785">
    <property type="entry name" value="Inv-AAD"/>
    <property type="match status" value="1"/>
</dbReference>
<dbReference type="InterPro" id="IPR016193">
    <property type="entry name" value="Cytidine_deaminase-like"/>
</dbReference>
<dbReference type="Pfam" id="PF00849">
    <property type="entry name" value="PseudoU_synth_2"/>
    <property type="match status" value="1"/>
</dbReference>
<feature type="active site" evidence="4">
    <location>
        <position position="218"/>
    </location>
</feature>
<dbReference type="SUPFAM" id="SSF55174">
    <property type="entry name" value="Alpha-L RNA-binding motif"/>
    <property type="match status" value="1"/>
</dbReference>
<evidence type="ECO:0000256" key="1">
    <source>
        <dbReference type="ARBA" id="ARBA00023235"/>
    </source>
</evidence>
<dbReference type="CDD" id="cd01284">
    <property type="entry name" value="Riboflavin_deaminase-reductase"/>
    <property type="match status" value="1"/>
</dbReference>
<feature type="domain" description="CMP/dCMP-type deaminase" evidence="7">
    <location>
        <begin position="434"/>
        <end position="566"/>
    </location>
</feature>
<dbReference type="PROSITE" id="PS50889">
    <property type="entry name" value="S4"/>
    <property type="match status" value="1"/>
</dbReference>
<evidence type="ECO:0000313" key="8">
    <source>
        <dbReference type="EMBL" id="ODV97225.1"/>
    </source>
</evidence>
<dbReference type="InterPro" id="IPR006224">
    <property type="entry name" value="PsdUridine_synth_RluA-like_CS"/>
</dbReference>
<accession>A0A1E4TZQ1</accession>
<dbReference type="FunFam" id="3.40.140.10:FF:000061">
    <property type="entry name" value="DRAP deaminase"/>
    <property type="match status" value="1"/>
</dbReference>
<evidence type="ECO:0000256" key="2">
    <source>
        <dbReference type="ARBA" id="ARBA00036184"/>
    </source>
</evidence>
<dbReference type="GO" id="GO:0016814">
    <property type="term" value="F:hydrolase activity, acting on carbon-nitrogen (but not peptide) bonds, in cyclic amidines"/>
    <property type="evidence" value="ECO:0007669"/>
    <property type="project" value="UniProtKB-ARBA"/>
</dbReference>
<evidence type="ECO:0000259" key="7">
    <source>
        <dbReference type="PROSITE" id="PS51747"/>
    </source>
</evidence>
<dbReference type="GO" id="GO:0031119">
    <property type="term" value="P:tRNA pseudouridine synthesis"/>
    <property type="evidence" value="ECO:0007669"/>
    <property type="project" value="UniProtKB-ARBA"/>
</dbReference>
<keyword evidence="1" id="KW-0413">Isomerase</keyword>
<dbReference type="GO" id="GO:0000455">
    <property type="term" value="P:enzyme-directed rRNA pseudouridine synthesis"/>
    <property type="evidence" value="ECO:0007669"/>
    <property type="project" value="TreeGrafter"/>
</dbReference>
<dbReference type="InterPro" id="IPR006145">
    <property type="entry name" value="PsdUridine_synth_RsuA/RluA"/>
</dbReference>
<dbReference type="CDD" id="cd02557">
    <property type="entry name" value="PseudoU_synth_ScRIB2"/>
    <property type="match status" value="1"/>
</dbReference>
<keyword evidence="9" id="KW-1185">Reference proteome</keyword>
<name>A0A1E4TZQ1_PACTA</name>
<evidence type="ECO:0000256" key="6">
    <source>
        <dbReference type="SAM" id="MobiDB-lite"/>
    </source>
</evidence>
<organism evidence="8 9">
    <name type="scientific">Pachysolen tannophilus NRRL Y-2460</name>
    <dbReference type="NCBI Taxonomy" id="669874"/>
    <lineage>
        <taxon>Eukaryota</taxon>
        <taxon>Fungi</taxon>
        <taxon>Dikarya</taxon>
        <taxon>Ascomycota</taxon>
        <taxon>Saccharomycotina</taxon>
        <taxon>Pichiomycetes</taxon>
        <taxon>Pachysolenaceae</taxon>
        <taxon>Pachysolen</taxon>
    </lineage>
</organism>
<dbReference type="InterPro" id="IPR002125">
    <property type="entry name" value="CMP_dCMP_dom"/>
</dbReference>
<dbReference type="AlphaFoldDB" id="A0A1E4TZQ1"/>
<dbReference type="Gene3D" id="3.30.2350.10">
    <property type="entry name" value="Pseudouridine synthase"/>
    <property type="match status" value="1"/>
</dbReference>
<dbReference type="InterPro" id="IPR006225">
    <property type="entry name" value="PsdUridine_synth_RluC/D"/>
</dbReference>
<dbReference type="PANTHER" id="PTHR21600:SF40">
    <property type="entry name" value="PSEUDOURIDYLATE SYNTHASE RPUSD2"/>
    <property type="match status" value="1"/>
</dbReference>
<sequence length="586" mass="66263">MFSSSSNNSSDSIGTNSSRPSSPPLPNKRRTAIIRDENGFKIKRNAIDSKSTTAFEQLGGGSNTYDKTLYEEEVDNFKYVIDGPLRKVPPYFFTYLTFCKLRWIGKKLIDVFADEFRLYPRSYYEKTIKSGKVTINKKVADIDTVLKNGDLISHKIHRHEPPVTSVPIKIVFEDDEIIVIDKPSGIPAHPTGRFRYNTVTKVMEKEYGKVVHTCNRLDRLTSGLMFLGKTAEATAKLVNQIKCREVSKKYIARVYGNFPSEDSIECDKPLRTVEPRLALNIVDEIEGKEAKTVFSKISYDKETNTSIVLCKPLTGRTHQIRVHLQYLGHPIANDPLYSSPKIWGSNFGKNADYKIEEVIEKLNKIGKTDTATSWFYPDSAGELLTSENCEICQIQLYSDPGPNDLNLWLHSFEYESNVKDSWSYRTELPDWVLATHKPFMELALKEANNCAETKTAFSVGCVIVDKNGEILSTGYSRELPGNTHAEQCALEKIYEKIGKRQVPKGSVLYTTMEPCSERLSGNLPCADRIIDDGNIKTCFVGVLEPDTFIKKNVGYSKLKEHGLNYLKIPGYEEECLKVAFKGHEDK</sequence>
<dbReference type="CDD" id="cd00165">
    <property type="entry name" value="S4"/>
    <property type="match status" value="1"/>
</dbReference>
<dbReference type="EMBL" id="KV454012">
    <property type="protein sequence ID" value="ODV97225.1"/>
    <property type="molecule type" value="Genomic_DNA"/>
</dbReference>
<keyword evidence="5" id="KW-0694">RNA-binding</keyword>
<dbReference type="FunFam" id="3.30.2350.10:FF:000017">
    <property type="entry name" value="Pseudouridine synthase"/>
    <property type="match status" value="1"/>
</dbReference>
<dbReference type="Gene3D" id="3.40.140.10">
    <property type="entry name" value="Cytidine Deaminase, domain 2"/>
    <property type="match status" value="1"/>
</dbReference>
<dbReference type="GO" id="GO:0003723">
    <property type="term" value="F:RNA binding"/>
    <property type="evidence" value="ECO:0007669"/>
    <property type="project" value="UniProtKB-KW"/>
</dbReference>
<dbReference type="GO" id="GO:0160151">
    <property type="term" value="F:tRNA pseudouridine(32) synthase activity"/>
    <property type="evidence" value="ECO:0007669"/>
    <property type="project" value="UniProtKB-EC"/>
</dbReference>
<protein>
    <recommendedName>
        <fullName evidence="3">tRNA pseudouridine(32) synthase</fullName>
        <ecNumber evidence="3">5.4.99.28</ecNumber>
    </recommendedName>
</protein>
<dbReference type="EC" id="5.4.99.28" evidence="3"/>
<dbReference type="SUPFAM" id="SSF55120">
    <property type="entry name" value="Pseudouridine synthase"/>
    <property type="match status" value="1"/>
</dbReference>
<comment type="catalytic activity">
    <reaction evidence="2">
        <text>uridine(32) in tRNA = pseudouridine(32) in tRNA</text>
        <dbReference type="Rhea" id="RHEA:42544"/>
        <dbReference type="Rhea" id="RHEA-COMP:10107"/>
        <dbReference type="Rhea" id="RHEA-COMP:10108"/>
        <dbReference type="ChEBI" id="CHEBI:65314"/>
        <dbReference type="ChEBI" id="CHEBI:65315"/>
        <dbReference type="EC" id="5.4.99.28"/>
    </reaction>
</comment>
<dbReference type="OrthoDB" id="424794at2759"/>
<dbReference type="STRING" id="669874.A0A1E4TZQ1"/>
<dbReference type="PROSITE" id="PS01129">
    <property type="entry name" value="PSI_RLU"/>
    <property type="match status" value="1"/>
</dbReference>
<gene>
    <name evidence="8" type="ORF">PACTADRAFT_48974</name>
</gene>
<evidence type="ECO:0000256" key="5">
    <source>
        <dbReference type="PROSITE-ProRule" id="PRU00182"/>
    </source>
</evidence>
<dbReference type="PROSITE" id="PS51747">
    <property type="entry name" value="CYT_DCMP_DEAMINASES_2"/>
    <property type="match status" value="1"/>
</dbReference>
<dbReference type="PANTHER" id="PTHR21600">
    <property type="entry name" value="MITOCHONDRIAL RNA PSEUDOURIDINE SYNTHASE"/>
    <property type="match status" value="1"/>
</dbReference>
<dbReference type="GO" id="GO:0019239">
    <property type="term" value="F:deaminase activity"/>
    <property type="evidence" value="ECO:0007669"/>
    <property type="project" value="UniProtKB-ARBA"/>
</dbReference>